<dbReference type="InterPro" id="IPR051084">
    <property type="entry name" value="H+-coupled_symporters"/>
</dbReference>
<evidence type="ECO:0000256" key="10">
    <source>
        <dbReference type="ARBA" id="ARBA00039918"/>
    </source>
</evidence>
<comment type="similarity">
    <text evidence="2">Belongs to the major facilitator superfamily. Metabolite:H+ Symporter (MHS) family (TC 2.A.1.6) family.</text>
</comment>
<dbReference type="EMBL" id="AJYC02000032">
    <property type="protein sequence ID" value="EKT82568.1"/>
    <property type="molecule type" value="Genomic_DNA"/>
</dbReference>
<dbReference type="InterPro" id="IPR020846">
    <property type="entry name" value="MFS_dom"/>
</dbReference>
<evidence type="ECO:0000256" key="11">
    <source>
        <dbReference type="SAM" id="Phobius"/>
    </source>
</evidence>
<dbReference type="InterPro" id="IPR036259">
    <property type="entry name" value="MFS_trans_sf"/>
</dbReference>
<evidence type="ECO:0000256" key="7">
    <source>
        <dbReference type="ARBA" id="ARBA00022989"/>
    </source>
</evidence>
<feature type="transmembrane region" description="Helical" evidence="11">
    <location>
        <begin position="355"/>
        <end position="379"/>
    </location>
</feature>
<comment type="subcellular location">
    <subcellularLocation>
        <location evidence="1">Cell membrane</location>
        <topology evidence="1">Multi-pass membrane protein</topology>
    </subcellularLocation>
</comment>
<protein>
    <recommendedName>
        <fullName evidence="10">Putative proline/betaine transporter</fullName>
    </recommendedName>
</protein>
<feature type="transmembrane region" description="Helical" evidence="11">
    <location>
        <begin position="264"/>
        <end position="284"/>
    </location>
</feature>
<name>K8XLS7_RHOOP</name>
<feature type="transmembrane region" description="Helical" evidence="11">
    <location>
        <begin position="73"/>
        <end position="91"/>
    </location>
</feature>
<evidence type="ECO:0000256" key="1">
    <source>
        <dbReference type="ARBA" id="ARBA00004651"/>
    </source>
</evidence>
<gene>
    <name evidence="13" type="ORF">WSS_A11843</name>
</gene>
<proteinExistence type="inferred from homology"/>
<comment type="function">
    <text evidence="9">May be a proton symporter involved in the uptake of osmolytes such as proline and glycine betaine.</text>
</comment>
<dbReference type="SUPFAM" id="SSF103473">
    <property type="entry name" value="MFS general substrate transporter"/>
    <property type="match status" value="1"/>
</dbReference>
<dbReference type="Gene3D" id="1.20.1250.20">
    <property type="entry name" value="MFS general substrate transporter like domains"/>
    <property type="match status" value="2"/>
</dbReference>
<dbReference type="FunFam" id="1.20.1250.20:FF:000001">
    <property type="entry name" value="Dicarboxylate MFS transporter"/>
    <property type="match status" value="1"/>
</dbReference>
<evidence type="ECO:0000313" key="13">
    <source>
        <dbReference type="EMBL" id="EKT82568.1"/>
    </source>
</evidence>
<evidence type="ECO:0000313" key="14">
    <source>
        <dbReference type="Proteomes" id="UP000005951"/>
    </source>
</evidence>
<feature type="transmembrane region" description="Helical" evidence="11">
    <location>
        <begin position="385"/>
        <end position="406"/>
    </location>
</feature>
<keyword evidence="7 11" id="KW-1133">Transmembrane helix</keyword>
<evidence type="ECO:0000259" key="12">
    <source>
        <dbReference type="PROSITE" id="PS50850"/>
    </source>
</evidence>
<dbReference type="PROSITE" id="PS00216">
    <property type="entry name" value="SUGAR_TRANSPORT_1"/>
    <property type="match status" value="1"/>
</dbReference>
<dbReference type="GO" id="GO:0005886">
    <property type="term" value="C:plasma membrane"/>
    <property type="evidence" value="ECO:0007669"/>
    <property type="project" value="UniProtKB-SubCell"/>
</dbReference>
<reference evidence="13 14" key="1">
    <citation type="journal article" date="2013" name="Genome Announc.">
        <title>Draft Genome Sequence of Rhodococcus opacus Strain M213 Shows a Diverse Catabolic Potential.</title>
        <authorList>
            <person name="Pathak A."/>
            <person name="Green S.J."/>
            <person name="Ogram A."/>
            <person name="Chauhan A."/>
        </authorList>
    </citation>
    <scope>NUCLEOTIDE SEQUENCE [LARGE SCALE GENOMIC DNA]</scope>
    <source>
        <strain evidence="13 14">M213</strain>
    </source>
</reference>
<feature type="transmembrane region" description="Helical" evidence="11">
    <location>
        <begin position="293"/>
        <end position="312"/>
    </location>
</feature>
<feature type="transmembrane region" description="Helical" evidence="11">
    <location>
        <begin position="12"/>
        <end position="32"/>
    </location>
</feature>
<dbReference type="Pfam" id="PF07690">
    <property type="entry name" value="MFS_1"/>
    <property type="match status" value="1"/>
</dbReference>
<feature type="transmembrane region" description="Helical" evidence="11">
    <location>
        <begin position="177"/>
        <end position="194"/>
    </location>
</feature>
<feature type="transmembrane region" description="Helical" evidence="11">
    <location>
        <begin position="318"/>
        <end position="343"/>
    </location>
</feature>
<dbReference type="AlphaFoldDB" id="K8XLS7"/>
<keyword evidence="5 11" id="KW-0812">Transmembrane</keyword>
<feature type="transmembrane region" description="Helical" evidence="11">
    <location>
        <begin position="138"/>
        <end position="165"/>
    </location>
</feature>
<keyword evidence="4" id="KW-1003">Cell membrane</keyword>
<dbReference type="PROSITE" id="PS00217">
    <property type="entry name" value="SUGAR_TRANSPORT_2"/>
    <property type="match status" value="1"/>
</dbReference>
<feature type="transmembrane region" description="Helical" evidence="11">
    <location>
        <begin position="97"/>
        <end position="117"/>
    </location>
</feature>
<evidence type="ECO:0000256" key="2">
    <source>
        <dbReference type="ARBA" id="ARBA00008240"/>
    </source>
</evidence>
<keyword evidence="3" id="KW-0813">Transport</keyword>
<sequence>MLIGAGVGHFVEWFDMGIYGTLSTIIAANFFAAGDPTAALLATFAVFASGFVVRPLGALFFGPLADRIGRQRVLAMIVIITSLATFSMGLIPTYASIGMFAPLLLVVARLVQGFAAGGETSSAVTLLFEYAPKNRRGYYTSFSSTFSFAAFVFGSGLVLTLTAILGDDAMTSWGWRLPFLIALPLGVIGMYLRLRLEDTPEFRRLEKAGKIAENPMRDSFRTGGKAMLALAGLVVIKGVGHWILQTFMPSYLQTSMHFSKVQSFAVTTACLSVIAVGVLGMGALSDRVGRKPLLVGSTVGFIVLTWPALWLMSLGSFAWAMVAMVGLGLLLAAYDGAIAATMAELFPPQIRSGGIAIPYNIIVSLFGGTAPYVATWLIAATGNRLSPAFYVMFAATITLVTVLRYVSETVGPRATVTIER</sequence>
<keyword evidence="8 11" id="KW-0472">Membrane</keyword>
<feature type="transmembrane region" description="Helical" evidence="11">
    <location>
        <begin position="38"/>
        <end position="61"/>
    </location>
</feature>
<evidence type="ECO:0000256" key="8">
    <source>
        <dbReference type="ARBA" id="ARBA00023136"/>
    </source>
</evidence>
<dbReference type="PROSITE" id="PS50850">
    <property type="entry name" value="MFS"/>
    <property type="match status" value="1"/>
</dbReference>
<feature type="domain" description="Major facilitator superfamily (MFS) profile" evidence="12">
    <location>
        <begin position="1"/>
        <end position="410"/>
    </location>
</feature>
<feature type="transmembrane region" description="Helical" evidence="11">
    <location>
        <begin position="226"/>
        <end position="244"/>
    </location>
</feature>
<evidence type="ECO:0000256" key="5">
    <source>
        <dbReference type="ARBA" id="ARBA00022692"/>
    </source>
</evidence>
<evidence type="ECO:0000256" key="4">
    <source>
        <dbReference type="ARBA" id="ARBA00022475"/>
    </source>
</evidence>
<evidence type="ECO:0000256" key="9">
    <source>
        <dbReference type="ARBA" id="ARBA00037295"/>
    </source>
</evidence>
<keyword evidence="6" id="KW-0769">Symport</keyword>
<accession>K8XLS7</accession>
<dbReference type="PANTHER" id="PTHR43528:SF1">
    <property type="entry name" value="ALPHA-KETOGLUTARATE PERMEASE"/>
    <property type="match status" value="1"/>
</dbReference>
<dbReference type="PANTHER" id="PTHR43528">
    <property type="entry name" value="ALPHA-KETOGLUTARATE PERMEASE"/>
    <property type="match status" value="1"/>
</dbReference>
<comment type="caution">
    <text evidence="13">The sequence shown here is derived from an EMBL/GenBank/DDBJ whole genome shotgun (WGS) entry which is preliminary data.</text>
</comment>
<dbReference type="InterPro" id="IPR011701">
    <property type="entry name" value="MFS"/>
</dbReference>
<organism evidence="13 14">
    <name type="scientific">Rhodococcus opacus M213</name>
    <dbReference type="NCBI Taxonomy" id="1129896"/>
    <lineage>
        <taxon>Bacteria</taxon>
        <taxon>Bacillati</taxon>
        <taxon>Actinomycetota</taxon>
        <taxon>Actinomycetes</taxon>
        <taxon>Mycobacteriales</taxon>
        <taxon>Nocardiaceae</taxon>
        <taxon>Rhodococcus</taxon>
    </lineage>
</organism>
<dbReference type="Proteomes" id="UP000005951">
    <property type="component" value="Unassembled WGS sequence"/>
</dbReference>
<evidence type="ECO:0000256" key="6">
    <source>
        <dbReference type="ARBA" id="ARBA00022847"/>
    </source>
</evidence>
<dbReference type="GO" id="GO:0015293">
    <property type="term" value="F:symporter activity"/>
    <property type="evidence" value="ECO:0007669"/>
    <property type="project" value="UniProtKB-KW"/>
</dbReference>
<dbReference type="InterPro" id="IPR005829">
    <property type="entry name" value="Sugar_transporter_CS"/>
</dbReference>
<evidence type="ECO:0000256" key="3">
    <source>
        <dbReference type="ARBA" id="ARBA00022448"/>
    </source>
</evidence>